<gene>
    <name evidence="3" type="ORF">BOH74_19180</name>
</gene>
<feature type="signal peptide" evidence="1">
    <location>
        <begin position="1"/>
        <end position="21"/>
    </location>
</feature>
<name>A0A853ZUZ1_9PSED</name>
<dbReference type="InterPro" id="IPR041238">
    <property type="entry name" value="Rap1a"/>
</dbReference>
<proteinExistence type="predicted"/>
<keyword evidence="1" id="KW-0732">Signal</keyword>
<feature type="domain" description="Rap1a immunity protein" evidence="2">
    <location>
        <begin position="25"/>
        <end position="125"/>
    </location>
</feature>
<dbReference type="Proteomes" id="UP000185990">
    <property type="component" value="Unassembled WGS sequence"/>
</dbReference>
<organism evidence="3 4">
    <name type="scientific">Pseudomonas versuta</name>
    <dbReference type="NCBI Taxonomy" id="1788301"/>
    <lineage>
        <taxon>Bacteria</taxon>
        <taxon>Pseudomonadati</taxon>
        <taxon>Pseudomonadota</taxon>
        <taxon>Gammaproteobacteria</taxon>
        <taxon>Pseudomonadales</taxon>
        <taxon>Pseudomonadaceae</taxon>
        <taxon>Pseudomonas</taxon>
    </lineage>
</organism>
<evidence type="ECO:0000313" key="4">
    <source>
        <dbReference type="Proteomes" id="UP000185990"/>
    </source>
</evidence>
<comment type="caution">
    <text evidence="3">The sequence shown here is derived from an EMBL/GenBank/DDBJ whole genome shotgun (WGS) entry which is preliminary data.</text>
</comment>
<dbReference type="EMBL" id="MPJD01000035">
    <property type="protein sequence ID" value="OKA18975.1"/>
    <property type="molecule type" value="Genomic_DNA"/>
</dbReference>
<evidence type="ECO:0000256" key="1">
    <source>
        <dbReference type="SAM" id="SignalP"/>
    </source>
</evidence>
<dbReference type="AlphaFoldDB" id="A0A853ZUZ1"/>
<evidence type="ECO:0000259" key="2">
    <source>
        <dbReference type="Pfam" id="PF18602"/>
    </source>
</evidence>
<protein>
    <recommendedName>
        <fullName evidence="2">Rap1a immunity protein domain-containing protein</fullName>
    </recommendedName>
</protein>
<dbReference type="Pfam" id="PF18602">
    <property type="entry name" value="Rap1a"/>
    <property type="match status" value="1"/>
</dbReference>
<dbReference type="RefSeq" id="WP_073510308.1">
    <property type="nucleotide sequence ID" value="NZ_MPJD01000035.1"/>
</dbReference>
<reference evidence="3 4" key="1">
    <citation type="submission" date="2016-11" db="EMBL/GenBank/DDBJ databases">
        <title>Draft genome of Pseudomonas versuta A4R1.12.</title>
        <authorList>
            <person name="See-Too W.-S."/>
        </authorList>
    </citation>
    <scope>NUCLEOTIDE SEQUENCE [LARGE SCALE GENOMIC DNA]</scope>
    <source>
        <strain evidence="3 4">A4R1.12</strain>
    </source>
</reference>
<feature type="chain" id="PRO_5032316415" description="Rap1a immunity protein domain-containing protein" evidence="1">
    <location>
        <begin position="22"/>
        <end position="128"/>
    </location>
</feature>
<sequence length="128" mass="13384">MKGLSAVLAIGAIVICGQALAEEPTGQDLFRQCKTAMAFVAAGAKGNTDLFAIGQCYGLISGVRDTMTLSSDWLPPNLKACFPEGGFTNGEGAQFIVGYLNQKPFMLQAPDTAVAIEAFRAAYPCSKG</sequence>
<accession>A0A853ZUZ1</accession>
<evidence type="ECO:0000313" key="3">
    <source>
        <dbReference type="EMBL" id="OKA18975.1"/>
    </source>
</evidence>